<evidence type="ECO:0000256" key="1">
    <source>
        <dbReference type="SAM" id="MobiDB-lite"/>
    </source>
</evidence>
<reference evidence="2" key="1">
    <citation type="submission" date="2014-09" db="EMBL/GenBank/DDBJ databases">
        <authorList>
            <person name="Magalhaes I.L.F."/>
            <person name="Oliveira U."/>
            <person name="Santos F.R."/>
            <person name="Vidigal T.H.D.A."/>
            <person name="Brescovit A.D."/>
            <person name="Santos A.J."/>
        </authorList>
    </citation>
    <scope>NUCLEOTIDE SEQUENCE</scope>
    <source>
        <tissue evidence="2">Shoot tissue taken approximately 20 cm above the soil surface</tissue>
    </source>
</reference>
<accession>A0A0A8XWP0</accession>
<reference evidence="2" key="2">
    <citation type="journal article" date="2015" name="Data Brief">
        <title>Shoot transcriptome of the giant reed, Arundo donax.</title>
        <authorList>
            <person name="Barrero R.A."/>
            <person name="Guerrero F.D."/>
            <person name="Moolhuijzen P."/>
            <person name="Goolsby J.A."/>
            <person name="Tidwell J."/>
            <person name="Bellgard S.E."/>
            <person name="Bellgard M.I."/>
        </authorList>
    </citation>
    <scope>NUCLEOTIDE SEQUENCE</scope>
    <source>
        <tissue evidence="2">Shoot tissue taken approximately 20 cm above the soil surface</tissue>
    </source>
</reference>
<evidence type="ECO:0000313" key="2">
    <source>
        <dbReference type="EMBL" id="JAD17075.1"/>
    </source>
</evidence>
<protein>
    <submittedName>
        <fullName evidence="2">Uncharacterized protein</fullName>
    </submittedName>
</protein>
<dbReference type="AlphaFoldDB" id="A0A0A8XWP0"/>
<organism evidence="2">
    <name type="scientific">Arundo donax</name>
    <name type="common">Giant reed</name>
    <name type="synonym">Donax arundinaceus</name>
    <dbReference type="NCBI Taxonomy" id="35708"/>
    <lineage>
        <taxon>Eukaryota</taxon>
        <taxon>Viridiplantae</taxon>
        <taxon>Streptophyta</taxon>
        <taxon>Embryophyta</taxon>
        <taxon>Tracheophyta</taxon>
        <taxon>Spermatophyta</taxon>
        <taxon>Magnoliopsida</taxon>
        <taxon>Liliopsida</taxon>
        <taxon>Poales</taxon>
        <taxon>Poaceae</taxon>
        <taxon>PACMAD clade</taxon>
        <taxon>Arundinoideae</taxon>
        <taxon>Arundineae</taxon>
        <taxon>Arundo</taxon>
    </lineage>
</organism>
<feature type="region of interest" description="Disordered" evidence="1">
    <location>
        <begin position="1"/>
        <end position="43"/>
    </location>
</feature>
<sequence>MPRKYNSPPENCLPRQTFNVTSESSTWKPSSTSLSFPYSTTKP</sequence>
<feature type="compositionally biased region" description="Low complexity" evidence="1">
    <location>
        <begin position="21"/>
        <end position="35"/>
    </location>
</feature>
<name>A0A0A8XWP0_ARUDO</name>
<proteinExistence type="predicted"/>
<dbReference type="EMBL" id="GBRH01280820">
    <property type="protein sequence ID" value="JAD17075.1"/>
    <property type="molecule type" value="Transcribed_RNA"/>
</dbReference>